<proteinExistence type="predicted"/>
<evidence type="ECO:0000313" key="2">
    <source>
        <dbReference type="Proteomes" id="UP000799755"/>
    </source>
</evidence>
<dbReference type="EMBL" id="MU003525">
    <property type="protein sequence ID" value="KAF2466233.1"/>
    <property type="molecule type" value="Genomic_DNA"/>
</dbReference>
<gene>
    <name evidence="1" type="ORF">BDR25DRAFT_237190</name>
</gene>
<organism evidence="1 2">
    <name type="scientific">Lindgomyces ingoldianus</name>
    <dbReference type="NCBI Taxonomy" id="673940"/>
    <lineage>
        <taxon>Eukaryota</taxon>
        <taxon>Fungi</taxon>
        <taxon>Dikarya</taxon>
        <taxon>Ascomycota</taxon>
        <taxon>Pezizomycotina</taxon>
        <taxon>Dothideomycetes</taxon>
        <taxon>Pleosporomycetidae</taxon>
        <taxon>Pleosporales</taxon>
        <taxon>Lindgomycetaceae</taxon>
        <taxon>Lindgomyces</taxon>
    </lineage>
</organism>
<dbReference type="Proteomes" id="UP000799755">
    <property type="component" value="Unassembled WGS sequence"/>
</dbReference>
<reference evidence="1" key="1">
    <citation type="journal article" date="2020" name="Stud. Mycol.">
        <title>101 Dothideomycetes genomes: a test case for predicting lifestyles and emergence of pathogens.</title>
        <authorList>
            <person name="Haridas S."/>
            <person name="Albert R."/>
            <person name="Binder M."/>
            <person name="Bloem J."/>
            <person name="Labutti K."/>
            <person name="Salamov A."/>
            <person name="Andreopoulos B."/>
            <person name="Baker S."/>
            <person name="Barry K."/>
            <person name="Bills G."/>
            <person name="Bluhm B."/>
            <person name="Cannon C."/>
            <person name="Castanera R."/>
            <person name="Culley D."/>
            <person name="Daum C."/>
            <person name="Ezra D."/>
            <person name="Gonzalez J."/>
            <person name="Henrissat B."/>
            <person name="Kuo A."/>
            <person name="Liang C."/>
            <person name="Lipzen A."/>
            <person name="Lutzoni F."/>
            <person name="Magnuson J."/>
            <person name="Mondo S."/>
            <person name="Nolan M."/>
            <person name="Ohm R."/>
            <person name="Pangilinan J."/>
            <person name="Park H.-J."/>
            <person name="Ramirez L."/>
            <person name="Alfaro M."/>
            <person name="Sun H."/>
            <person name="Tritt A."/>
            <person name="Yoshinaga Y."/>
            <person name="Zwiers L.-H."/>
            <person name="Turgeon B."/>
            <person name="Goodwin S."/>
            <person name="Spatafora J."/>
            <person name="Crous P."/>
            <person name="Grigoriev I."/>
        </authorList>
    </citation>
    <scope>NUCLEOTIDE SEQUENCE</scope>
    <source>
        <strain evidence="1">ATCC 200398</strain>
    </source>
</reference>
<accession>A0ACB6QGX6</accession>
<comment type="caution">
    <text evidence="1">The sequence shown here is derived from an EMBL/GenBank/DDBJ whole genome shotgun (WGS) entry which is preliminary data.</text>
</comment>
<evidence type="ECO:0000313" key="1">
    <source>
        <dbReference type="EMBL" id="KAF2466233.1"/>
    </source>
</evidence>
<feature type="non-terminal residue" evidence="1">
    <location>
        <position position="1"/>
    </location>
</feature>
<name>A0ACB6QGX6_9PLEO</name>
<sequence>FAGSNEYFLHALPATDQQVYVETLAGWGVLSGVLTGVLVTYTDGGCLKGSTDVLVVPPLESMVGTYDTTVLTALDDTLKILSSNGIKAIISPHNANSLTGDERCDAYCKKFTNASTVYSSAEAKADYDNRLAAILSYESPNFGKQWRDLRDVILAFNLQNEPLIKQNDKLSANDPDDWLWGRAGVLRGLLGASDTKVATGGIGGSQYCCDKIHQSNLLTKALEYDAIDIMSVHGYINKASDWAYFITGEQSILAQANIAGEHVTVEERGVSTSYQDDFDIQLTALEVYWQVVPGLDASQEGSPSDCGYDRYEIGVNSSKGDIASAVAAANAARANQSWDGYVY</sequence>
<protein>
    <submittedName>
        <fullName evidence="1">Uncharacterized protein</fullName>
    </submittedName>
</protein>
<keyword evidence="2" id="KW-1185">Reference proteome</keyword>